<dbReference type="EMBL" id="CP065748">
    <property type="protein sequence ID" value="QPS81358.1"/>
    <property type="molecule type" value="Genomic_DNA"/>
</dbReference>
<dbReference type="Proteomes" id="UP000595064">
    <property type="component" value="Chromosome"/>
</dbReference>
<reference evidence="3 4" key="1">
    <citation type="submission" date="2016-10" db="EMBL/GenBank/DDBJ databases">
        <authorList>
            <person name="de Groot N.N."/>
        </authorList>
    </citation>
    <scope>NUCLEOTIDE SEQUENCE [LARGE SCALE GENOMIC DNA]</scope>
    <source>
        <strain evidence="3 4">LMG 24775</strain>
    </source>
</reference>
<dbReference type="Pfam" id="PF21880">
    <property type="entry name" value="DUF6916"/>
    <property type="match status" value="1"/>
</dbReference>
<gene>
    <name evidence="2" type="ORF">I6G47_31110</name>
    <name evidence="3" type="ORF">SAMN05421547_10226</name>
</gene>
<proteinExistence type="predicted"/>
<keyword evidence="5" id="KW-1185">Reference proteome</keyword>
<evidence type="ECO:0000313" key="3">
    <source>
        <dbReference type="EMBL" id="SDX96870.1"/>
    </source>
</evidence>
<feature type="domain" description="DUF6916" evidence="1">
    <location>
        <begin position="35"/>
        <end position="120"/>
    </location>
</feature>
<evidence type="ECO:0000313" key="5">
    <source>
        <dbReference type="Proteomes" id="UP000595064"/>
    </source>
</evidence>
<dbReference type="Proteomes" id="UP000183417">
    <property type="component" value="Unassembled WGS sequence"/>
</dbReference>
<protein>
    <recommendedName>
        <fullName evidence="1">DUF6916 domain-containing protein</fullName>
    </recommendedName>
</protein>
<dbReference type="KEGG" id="dla:I6G47_31110"/>
<dbReference type="InterPro" id="IPR006311">
    <property type="entry name" value="TAT_signal"/>
</dbReference>
<dbReference type="InterPro" id="IPR054209">
    <property type="entry name" value="DUF6916"/>
</dbReference>
<evidence type="ECO:0000313" key="2">
    <source>
        <dbReference type="EMBL" id="QPS81358.1"/>
    </source>
</evidence>
<evidence type="ECO:0000259" key="1">
    <source>
        <dbReference type="Pfam" id="PF21880"/>
    </source>
</evidence>
<dbReference type="EMBL" id="FNPE01000002">
    <property type="protein sequence ID" value="SDX96870.1"/>
    <property type="molecule type" value="Genomic_DNA"/>
</dbReference>
<name>A0A1H3G156_9BURK</name>
<accession>A0A1H3G156</accession>
<dbReference type="AlphaFoldDB" id="A0A1H3G156"/>
<evidence type="ECO:0000313" key="4">
    <source>
        <dbReference type="Proteomes" id="UP000183417"/>
    </source>
</evidence>
<sequence>MKTGRRAFMQVAGAFPAAAAVSGIPVIACAAGMELRRSHFQPLLGHSFSVAGEVSELRLVSLAALPHTLHGDRSFSALFELSRPGALLQDTWEISHPALGSHAVFLSPSDARGGLLEAVFNRG</sequence>
<reference evidence="2 5" key="2">
    <citation type="submission" date="2020-12" db="EMBL/GenBank/DDBJ databases">
        <title>FDA dAtabase for Regulatory Grade micrObial Sequences (FDA-ARGOS): Supporting development and validation of Infectious Disease Dx tests.</title>
        <authorList>
            <person name="Sproer C."/>
            <person name="Gronow S."/>
            <person name="Severitt S."/>
            <person name="Schroder I."/>
            <person name="Tallon L."/>
            <person name="Sadzewicz L."/>
            <person name="Zhao X."/>
            <person name="Boylan J."/>
            <person name="Ott S."/>
            <person name="Bowen H."/>
            <person name="Vavikolanu K."/>
            <person name="Mehta A."/>
            <person name="Aluvathingal J."/>
            <person name="Nadendla S."/>
            <person name="Lowell S."/>
            <person name="Myers T."/>
            <person name="Yan Y."/>
            <person name="Sichtig H."/>
        </authorList>
    </citation>
    <scope>NUCLEOTIDE SEQUENCE [LARGE SCALE GENOMIC DNA]</scope>
    <source>
        <strain evidence="2 5">FDAARGOS_890</strain>
    </source>
</reference>
<dbReference type="PROSITE" id="PS51318">
    <property type="entry name" value="TAT"/>
    <property type="match status" value="1"/>
</dbReference>
<dbReference type="RefSeq" id="WP_016447528.1">
    <property type="nucleotide sequence ID" value="NZ_CP065748.1"/>
</dbReference>
<dbReference type="GeneID" id="94691026"/>
<organism evidence="3 4">
    <name type="scientific">Delftia lacustris</name>
    <dbReference type="NCBI Taxonomy" id="558537"/>
    <lineage>
        <taxon>Bacteria</taxon>
        <taxon>Pseudomonadati</taxon>
        <taxon>Pseudomonadota</taxon>
        <taxon>Betaproteobacteria</taxon>
        <taxon>Burkholderiales</taxon>
        <taxon>Comamonadaceae</taxon>
        <taxon>Delftia</taxon>
    </lineage>
</organism>